<dbReference type="PANTHER" id="PTHR22930:SF250">
    <property type="entry name" value="NUCLEASE HARBI1-LIKE PROTEIN"/>
    <property type="match status" value="1"/>
</dbReference>
<evidence type="ECO:0000256" key="6">
    <source>
        <dbReference type="ARBA" id="ARBA00022490"/>
    </source>
</evidence>
<dbReference type="Pfam" id="PF13359">
    <property type="entry name" value="DDE_Tnp_4"/>
    <property type="match status" value="1"/>
</dbReference>
<keyword evidence="15" id="KW-1185">Reference proteome</keyword>
<dbReference type="InterPro" id="IPR026103">
    <property type="entry name" value="HARBI1_animal"/>
</dbReference>
<organism evidence="14 15">
    <name type="scientific">Sinanodonta woodiana</name>
    <name type="common">Chinese pond mussel</name>
    <name type="synonym">Anodonta woodiana</name>
    <dbReference type="NCBI Taxonomy" id="1069815"/>
    <lineage>
        <taxon>Eukaryota</taxon>
        <taxon>Metazoa</taxon>
        <taxon>Spiralia</taxon>
        <taxon>Lophotrochozoa</taxon>
        <taxon>Mollusca</taxon>
        <taxon>Bivalvia</taxon>
        <taxon>Autobranchia</taxon>
        <taxon>Heteroconchia</taxon>
        <taxon>Palaeoheterodonta</taxon>
        <taxon>Unionida</taxon>
        <taxon>Unionoidea</taxon>
        <taxon>Unionidae</taxon>
        <taxon>Unioninae</taxon>
        <taxon>Sinanodonta</taxon>
    </lineage>
</organism>
<comment type="similarity">
    <text evidence="4">Belongs to the HARBI1 family.</text>
</comment>
<evidence type="ECO:0000313" key="14">
    <source>
        <dbReference type="EMBL" id="KAL3863789.1"/>
    </source>
</evidence>
<comment type="subcellular location">
    <subcellularLocation>
        <location evidence="3">Cytoplasm</location>
    </subcellularLocation>
    <subcellularLocation>
        <location evidence="2">Nucleus</location>
    </subcellularLocation>
</comment>
<evidence type="ECO:0000256" key="7">
    <source>
        <dbReference type="ARBA" id="ARBA00022722"/>
    </source>
</evidence>
<evidence type="ECO:0000256" key="5">
    <source>
        <dbReference type="ARBA" id="ARBA00015519"/>
    </source>
</evidence>
<evidence type="ECO:0000256" key="8">
    <source>
        <dbReference type="ARBA" id="ARBA00022723"/>
    </source>
</evidence>
<evidence type="ECO:0000256" key="10">
    <source>
        <dbReference type="ARBA" id="ARBA00023242"/>
    </source>
</evidence>
<comment type="function">
    <text evidence="12">Transposase-derived protein that may have nuclease activity. Does not have transposase activity.</text>
</comment>
<dbReference type="PANTHER" id="PTHR22930">
    <property type="match status" value="1"/>
</dbReference>
<keyword evidence="7" id="KW-0540">Nuclease</keyword>
<feature type="domain" description="DDE Tnp4" evidence="13">
    <location>
        <begin position="148"/>
        <end position="296"/>
    </location>
</feature>
<evidence type="ECO:0000313" key="15">
    <source>
        <dbReference type="Proteomes" id="UP001634394"/>
    </source>
</evidence>
<comment type="cofactor">
    <cofactor evidence="1">
        <name>a divalent metal cation</name>
        <dbReference type="ChEBI" id="CHEBI:60240"/>
    </cofactor>
</comment>
<evidence type="ECO:0000256" key="1">
    <source>
        <dbReference type="ARBA" id="ARBA00001968"/>
    </source>
</evidence>
<evidence type="ECO:0000256" key="12">
    <source>
        <dbReference type="ARBA" id="ARBA00045850"/>
    </source>
</evidence>
<dbReference type="InterPro" id="IPR045249">
    <property type="entry name" value="HARBI1-like"/>
</dbReference>
<evidence type="ECO:0000256" key="2">
    <source>
        <dbReference type="ARBA" id="ARBA00004123"/>
    </source>
</evidence>
<accession>A0ABD3VQB8</accession>
<name>A0ABD3VQB8_SINWO</name>
<gene>
    <name evidence="14" type="ORF">ACJMK2_005524</name>
</gene>
<dbReference type="GO" id="GO:0004518">
    <property type="term" value="F:nuclease activity"/>
    <property type="evidence" value="ECO:0007669"/>
    <property type="project" value="UniProtKB-KW"/>
</dbReference>
<evidence type="ECO:0000259" key="13">
    <source>
        <dbReference type="Pfam" id="PF13359"/>
    </source>
</evidence>
<dbReference type="AlphaFoldDB" id="A0ABD3VQB8"/>
<sequence length="344" mass="39488">MALQRRYRRRHVRFLLERRTIRDRGNPMDVDDTVLFARYRFTRLTILFIVDIVTEKLDSALTERSMALTPLHKVLVALRFFATGAHFRLIGDSLGVSVATVCRCVFEVARALVRQAKKFIQFPREESTSSVKQGFYRISGFPNVIGAIDGTLIRIQAPVSNEQDYVNKKGFHSLNIQMTCDYKFRIMNCVAKWPGSVHDSRMFRESQLCTAFENGEHDGFLLGDSGYPCRKFLLTSYNAATTTEQKKYNDALCKTRVIIEQTIGILKRRFPCLHTGMRVSPDKASLYTLSCVVLHNIGIYKGDIIPVDELVAVHEENLNIYEPGDGNALRDYICRTYFHEIFLF</sequence>
<evidence type="ECO:0000256" key="9">
    <source>
        <dbReference type="ARBA" id="ARBA00022801"/>
    </source>
</evidence>
<dbReference type="Proteomes" id="UP001634394">
    <property type="component" value="Unassembled WGS sequence"/>
</dbReference>
<dbReference type="GO" id="GO:0005634">
    <property type="term" value="C:nucleus"/>
    <property type="evidence" value="ECO:0007669"/>
    <property type="project" value="UniProtKB-SubCell"/>
</dbReference>
<protein>
    <recommendedName>
        <fullName evidence="5">Putative nuclease HARBI1</fullName>
    </recommendedName>
    <alternativeName>
        <fullName evidence="11">Harbinger transposase-derived nuclease</fullName>
    </alternativeName>
</protein>
<proteinExistence type="inferred from homology"/>
<dbReference type="EMBL" id="JBJQND010000010">
    <property type="protein sequence ID" value="KAL3863789.1"/>
    <property type="molecule type" value="Genomic_DNA"/>
</dbReference>
<dbReference type="GO" id="GO:0016787">
    <property type="term" value="F:hydrolase activity"/>
    <property type="evidence" value="ECO:0007669"/>
    <property type="project" value="UniProtKB-KW"/>
</dbReference>
<evidence type="ECO:0000256" key="3">
    <source>
        <dbReference type="ARBA" id="ARBA00004496"/>
    </source>
</evidence>
<evidence type="ECO:0000256" key="4">
    <source>
        <dbReference type="ARBA" id="ARBA00006958"/>
    </source>
</evidence>
<reference evidence="14 15" key="1">
    <citation type="submission" date="2024-11" db="EMBL/GenBank/DDBJ databases">
        <title>Chromosome-level genome assembly of the freshwater bivalve Anodonta woodiana.</title>
        <authorList>
            <person name="Chen X."/>
        </authorList>
    </citation>
    <scope>NUCLEOTIDE SEQUENCE [LARGE SCALE GENOMIC DNA]</scope>
    <source>
        <strain evidence="14">MN2024</strain>
        <tissue evidence="14">Gills</tissue>
    </source>
</reference>
<keyword evidence="6" id="KW-0963">Cytoplasm</keyword>
<comment type="caution">
    <text evidence="14">The sequence shown here is derived from an EMBL/GenBank/DDBJ whole genome shotgun (WGS) entry which is preliminary data.</text>
</comment>
<dbReference type="GO" id="GO:0005737">
    <property type="term" value="C:cytoplasm"/>
    <property type="evidence" value="ECO:0007669"/>
    <property type="project" value="UniProtKB-SubCell"/>
</dbReference>
<keyword evidence="10" id="KW-0539">Nucleus</keyword>
<keyword evidence="8" id="KW-0479">Metal-binding</keyword>
<keyword evidence="9" id="KW-0378">Hydrolase</keyword>
<dbReference type="GO" id="GO:0046872">
    <property type="term" value="F:metal ion binding"/>
    <property type="evidence" value="ECO:0007669"/>
    <property type="project" value="UniProtKB-KW"/>
</dbReference>
<evidence type="ECO:0000256" key="11">
    <source>
        <dbReference type="ARBA" id="ARBA00030126"/>
    </source>
</evidence>
<dbReference type="PRINTS" id="PR02086">
    <property type="entry name" value="PUTNUCHARBI1"/>
</dbReference>
<dbReference type="InterPro" id="IPR027806">
    <property type="entry name" value="HARBI1_dom"/>
</dbReference>